<organism evidence="3">
    <name type="scientific">Tolypothrix bouteillei VB521301</name>
    <dbReference type="NCBI Taxonomy" id="1479485"/>
    <lineage>
        <taxon>Bacteria</taxon>
        <taxon>Bacillati</taxon>
        <taxon>Cyanobacteriota</taxon>
        <taxon>Cyanophyceae</taxon>
        <taxon>Nostocales</taxon>
        <taxon>Tolypothrichaceae</taxon>
        <taxon>Tolypothrix</taxon>
    </lineage>
</organism>
<dbReference type="Gene3D" id="3.30.2310.20">
    <property type="entry name" value="RelE-like"/>
    <property type="match status" value="1"/>
</dbReference>
<dbReference type="InterPro" id="IPR035093">
    <property type="entry name" value="RelE/ParE_toxin_dom_sf"/>
</dbReference>
<gene>
    <name evidence="3" type="ORF">DA73_0225285</name>
    <name evidence="2" type="ORF">DA73_0400002505</name>
</gene>
<dbReference type="InterPro" id="IPR056925">
    <property type="entry name" value="ParE-like"/>
</dbReference>
<evidence type="ECO:0000313" key="2">
    <source>
        <dbReference type="EMBL" id="KAF3884464.1"/>
    </source>
</evidence>
<protein>
    <recommendedName>
        <fullName evidence="1">ParE-like toxin domain-containing protein</fullName>
    </recommendedName>
</protein>
<evidence type="ECO:0000313" key="4">
    <source>
        <dbReference type="Proteomes" id="UP000029738"/>
    </source>
</evidence>
<dbReference type="SUPFAM" id="SSF143011">
    <property type="entry name" value="RelE-like"/>
    <property type="match status" value="1"/>
</dbReference>
<feature type="domain" description="ParE-like toxin" evidence="1">
    <location>
        <begin position="19"/>
        <end position="84"/>
    </location>
</feature>
<accession>A0A0C1RBE9</accession>
<dbReference type="AlphaFoldDB" id="A0A0C1RBE9"/>
<evidence type="ECO:0000313" key="3">
    <source>
        <dbReference type="EMBL" id="KIE09650.1"/>
    </source>
</evidence>
<proteinExistence type="predicted"/>
<dbReference type="EMBL" id="JHEG04000001">
    <property type="protein sequence ID" value="KAF3884464.1"/>
    <property type="molecule type" value="Genomic_DNA"/>
</dbReference>
<dbReference type="RefSeq" id="WP_038071687.1">
    <property type="nucleotide sequence ID" value="NZ_JHEG04000001.1"/>
</dbReference>
<name>A0A0C1RBE9_9CYAN</name>
<reference evidence="3" key="1">
    <citation type="journal article" date="2015" name="Genome Announc.">
        <title>Draft Genome Sequence of Tolypothrix boutellei Strain VB521301.</title>
        <authorList>
            <person name="Chandrababunaidu M.M."/>
            <person name="Singh D."/>
            <person name="Sen D."/>
            <person name="Bhan S."/>
            <person name="Das S."/>
            <person name="Gupta A."/>
            <person name="Adhikary S.P."/>
            <person name="Tripathy S."/>
        </authorList>
    </citation>
    <scope>NUCLEOTIDE SEQUENCE</scope>
    <source>
        <strain evidence="3">VB521301</strain>
    </source>
</reference>
<sequence length="90" mass="10674">MNSRITSQFRQAFGNLPENVQQQTREAYRQFKLDPNHPSLRFKKVHPELLIYSARVSRSYRAVGQLEGDTVIWFWVGSHTEYERLLSQFS</sequence>
<dbReference type="EMBL" id="JHEG02000054">
    <property type="protein sequence ID" value="KIE09650.1"/>
    <property type="molecule type" value="Genomic_DNA"/>
</dbReference>
<dbReference type="STRING" id="1479485.DA73_0225285"/>
<keyword evidence="4" id="KW-1185">Reference proteome</keyword>
<dbReference type="OrthoDB" id="129742at2"/>
<reference evidence="2" key="2">
    <citation type="submission" date="2019-11" db="EMBL/GenBank/DDBJ databases">
        <title>Improved Assembly of Tolypothrix boutellei genome.</title>
        <authorList>
            <person name="Sarangi A.N."/>
            <person name="Mukherjee M."/>
            <person name="Ghosh S."/>
            <person name="Singh D."/>
            <person name="Das A."/>
            <person name="Kant S."/>
            <person name="Prusty A."/>
            <person name="Tripathy S."/>
        </authorList>
    </citation>
    <scope>NUCLEOTIDE SEQUENCE</scope>
    <source>
        <strain evidence="2">VB521301</strain>
    </source>
</reference>
<comment type="caution">
    <text evidence="3">The sequence shown here is derived from an EMBL/GenBank/DDBJ whole genome shotgun (WGS) entry which is preliminary data.</text>
</comment>
<dbReference type="Proteomes" id="UP000029738">
    <property type="component" value="Unassembled WGS sequence"/>
</dbReference>
<dbReference type="Pfam" id="PF24732">
    <property type="entry name" value="ParE_like"/>
    <property type="match status" value="1"/>
</dbReference>
<evidence type="ECO:0000259" key="1">
    <source>
        <dbReference type="Pfam" id="PF24732"/>
    </source>
</evidence>